<dbReference type="InParanoid" id="F0ZEL7"/>
<proteinExistence type="predicted"/>
<dbReference type="GeneID" id="10499499"/>
<dbReference type="OrthoDB" id="24260at2759"/>
<dbReference type="RefSeq" id="XP_003285872.1">
    <property type="nucleotide sequence ID" value="XM_003285824.1"/>
</dbReference>
<dbReference type="AlphaFoldDB" id="F0ZEL7"/>
<sequence length="468" mass="54262">MLFCNYIFLYILKTIIEYIYSKFEITIYIPIKPFTNNNEVIQYALVSKYFFSLVSKILSSQLSFKNYIMLKGLIETAANKSNFKLIKRKDSKIYYSLVQDYIMDYKTGRFGENVFNKVLISSGYNIDSINILRSISIYPSNFRFDLLCSLSEFTENFKFVNYEKDLEKIKVLKTTDCNSLVPLYNFLKRVGLKSIVYTDFYCENGISFSFEFKSTQNNKITIDNIFFPKECISNSSSSVLSKLDHFVLSIKAKRLLKVSNSYFEGESKKKLWDHIISCLLNQPTLCEFVYNHGCRSGLCFCNLHGIEVPDITKGCRAILSSPLNRIKTFIININDEIDINLVEGIKENKTVSKLVLTGASRANTIANILLINRTIRHLVYYNSEDFLNLLLILKQPSFSSIELYSISNIFDINLNLNLTLDLIKSYHYSINEFNLIHSYDFLNNNKSLNFQIVSHHNTIINVSRSYQN</sequence>
<dbReference type="KEGG" id="dpp:DICPUDRAFT_149766"/>
<protein>
    <submittedName>
        <fullName evidence="1">Uncharacterized protein</fullName>
    </submittedName>
</protein>
<evidence type="ECO:0000313" key="1">
    <source>
        <dbReference type="EMBL" id="EGC37611.1"/>
    </source>
</evidence>
<evidence type="ECO:0000313" key="2">
    <source>
        <dbReference type="Proteomes" id="UP000001064"/>
    </source>
</evidence>
<organism evidence="1 2">
    <name type="scientific">Dictyostelium purpureum</name>
    <name type="common">Slime mold</name>
    <dbReference type="NCBI Taxonomy" id="5786"/>
    <lineage>
        <taxon>Eukaryota</taxon>
        <taxon>Amoebozoa</taxon>
        <taxon>Evosea</taxon>
        <taxon>Eumycetozoa</taxon>
        <taxon>Dictyostelia</taxon>
        <taxon>Dictyosteliales</taxon>
        <taxon>Dictyosteliaceae</taxon>
        <taxon>Dictyostelium</taxon>
    </lineage>
</organism>
<name>F0ZEL7_DICPU</name>
<gene>
    <name evidence="1" type="ORF">DICPUDRAFT_149766</name>
</gene>
<dbReference type="VEuPathDB" id="AmoebaDB:DICPUDRAFT_149766"/>
<dbReference type="Proteomes" id="UP000001064">
    <property type="component" value="Unassembled WGS sequence"/>
</dbReference>
<accession>F0ZEL7</accession>
<reference evidence="2" key="1">
    <citation type="journal article" date="2011" name="Genome Biol.">
        <title>Comparative genomics of the social amoebae Dictyostelium discoideum and Dictyostelium purpureum.</title>
        <authorList>
            <consortium name="US DOE Joint Genome Institute (JGI-PGF)"/>
            <person name="Sucgang R."/>
            <person name="Kuo A."/>
            <person name="Tian X."/>
            <person name="Salerno W."/>
            <person name="Parikh A."/>
            <person name="Feasley C.L."/>
            <person name="Dalin E."/>
            <person name="Tu H."/>
            <person name="Huang E."/>
            <person name="Barry K."/>
            <person name="Lindquist E."/>
            <person name="Shapiro H."/>
            <person name="Bruce D."/>
            <person name="Schmutz J."/>
            <person name="Salamov A."/>
            <person name="Fey P."/>
            <person name="Gaudet P."/>
            <person name="Anjard C."/>
            <person name="Babu M.M."/>
            <person name="Basu S."/>
            <person name="Bushmanova Y."/>
            <person name="van der Wel H."/>
            <person name="Katoh-Kurasawa M."/>
            <person name="Dinh C."/>
            <person name="Coutinho P.M."/>
            <person name="Saito T."/>
            <person name="Elias M."/>
            <person name="Schaap P."/>
            <person name="Kay R.R."/>
            <person name="Henrissat B."/>
            <person name="Eichinger L."/>
            <person name="Rivero F."/>
            <person name="Putnam N.H."/>
            <person name="West C.M."/>
            <person name="Loomis W.F."/>
            <person name="Chisholm R.L."/>
            <person name="Shaulsky G."/>
            <person name="Strassmann J.E."/>
            <person name="Queller D.C."/>
            <person name="Kuspa A."/>
            <person name="Grigoriev I.V."/>
        </authorList>
    </citation>
    <scope>NUCLEOTIDE SEQUENCE [LARGE SCALE GENOMIC DNA]</scope>
    <source>
        <strain evidence="2">QSDP1</strain>
    </source>
</reference>
<dbReference type="PANTHER" id="PTHR32423">
    <property type="entry name" value="SAP DOMAIN-CONTAINING PROTEIN-RELATED"/>
    <property type="match status" value="1"/>
</dbReference>
<dbReference type="EMBL" id="GL870995">
    <property type="protein sequence ID" value="EGC37611.1"/>
    <property type="molecule type" value="Genomic_DNA"/>
</dbReference>
<dbReference type="PANTHER" id="PTHR32423:SF65">
    <property type="entry name" value="F-BOX DOMAIN-CONTAINING PROTEIN"/>
    <property type="match status" value="1"/>
</dbReference>
<keyword evidence="2" id="KW-1185">Reference proteome</keyword>